<feature type="region of interest" description="Disordered" evidence="2">
    <location>
        <begin position="92"/>
        <end position="117"/>
    </location>
</feature>
<dbReference type="PANTHER" id="PTHR46517">
    <property type="entry name" value="FRUCTOSE-2,6-BISPHOSPHATASE TIGAR"/>
    <property type="match status" value="1"/>
</dbReference>
<dbReference type="Proteomes" id="UP001295740">
    <property type="component" value="Unassembled WGS sequence"/>
</dbReference>
<sequence length="299" mass="31983">MHLLLIRHGDAGSRDAPLTNHGVVQTKRLGAHLVSRRSTIGPIRHIFASNLQRAYNTAGAIVEAQQSLLSKELAPIPLLEVVQLPELREKDFGSSEGVNIGSREGDGGPAHTDSESRDAMKARIDRFLASHLLPVVDKHATENVAVVIVAHGIILNVLLRALLARGTPKPILSQPQPTVNEAGGSEYLAAWSNTGVLQAKVTTVDSVSLDPHAEAGTSDQGPVVAGLAESSPGADPPNGFFQVRFHLTIQLTNDIDHLKGLKKTRGGIGSAKFDPKQRTVDLFFGSGSKKRKLEESNKE</sequence>
<keyword evidence="4" id="KW-1185">Reference proteome</keyword>
<evidence type="ECO:0000256" key="2">
    <source>
        <dbReference type="SAM" id="MobiDB-lite"/>
    </source>
</evidence>
<evidence type="ECO:0000256" key="1">
    <source>
        <dbReference type="ARBA" id="ARBA00022801"/>
    </source>
</evidence>
<comment type="caution">
    <text evidence="3">The sequence shown here is derived from an EMBL/GenBank/DDBJ whole genome shotgun (WGS) entry which is preliminary data.</text>
</comment>
<dbReference type="GO" id="GO:0045820">
    <property type="term" value="P:negative regulation of glycolytic process"/>
    <property type="evidence" value="ECO:0007669"/>
    <property type="project" value="TreeGrafter"/>
</dbReference>
<dbReference type="SMART" id="SM00855">
    <property type="entry name" value="PGAM"/>
    <property type="match status" value="1"/>
</dbReference>
<keyword evidence="1" id="KW-0378">Hydrolase</keyword>
<dbReference type="GO" id="GO:0005829">
    <property type="term" value="C:cytosol"/>
    <property type="evidence" value="ECO:0007669"/>
    <property type="project" value="TreeGrafter"/>
</dbReference>
<proteinExistence type="predicted"/>
<dbReference type="GO" id="GO:0004331">
    <property type="term" value="F:fructose-2,6-bisphosphate 2-phosphatase activity"/>
    <property type="evidence" value="ECO:0007669"/>
    <property type="project" value="TreeGrafter"/>
</dbReference>
<dbReference type="GO" id="GO:0043456">
    <property type="term" value="P:regulation of pentose-phosphate shunt"/>
    <property type="evidence" value="ECO:0007669"/>
    <property type="project" value="TreeGrafter"/>
</dbReference>
<dbReference type="Gene3D" id="3.40.50.1240">
    <property type="entry name" value="Phosphoglycerate mutase-like"/>
    <property type="match status" value="1"/>
</dbReference>
<evidence type="ECO:0000313" key="3">
    <source>
        <dbReference type="EMBL" id="CAJ2511916.1"/>
    </source>
</evidence>
<dbReference type="Pfam" id="PF00300">
    <property type="entry name" value="His_Phos_1"/>
    <property type="match status" value="1"/>
</dbReference>
<name>A0AAI8YP92_9PEZI</name>
<dbReference type="AlphaFoldDB" id="A0AAI8YP92"/>
<dbReference type="InterPro" id="IPR013078">
    <property type="entry name" value="His_Pase_superF_clade-1"/>
</dbReference>
<dbReference type="SUPFAM" id="SSF53254">
    <property type="entry name" value="Phosphoglycerate mutase-like"/>
    <property type="match status" value="1"/>
</dbReference>
<dbReference type="InterPro" id="IPR029033">
    <property type="entry name" value="His_PPase_superfam"/>
</dbReference>
<organism evidence="3 4">
    <name type="scientific">Anthostomella pinea</name>
    <dbReference type="NCBI Taxonomy" id="933095"/>
    <lineage>
        <taxon>Eukaryota</taxon>
        <taxon>Fungi</taxon>
        <taxon>Dikarya</taxon>
        <taxon>Ascomycota</taxon>
        <taxon>Pezizomycotina</taxon>
        <taxon>Sordariomycetes</taxon>
        <taxon>Xylariomycetidae</taxon>
        <taxon>Xylariales</taxon>
        <taxon>Xylariaceae</taxon>
        <taxon>Anthostomella</taxon>
    </lineage>
</organism>
<evidence type="ECO:0000313" key="4">
    <source>
        <dbReference type="Proteomes" id="UP001295740"/>
    </source>
</evidence>
<protein>
    <submittedName>
        <fullName evidence="3">Uu.00g075410.m01.CDS01</fullName>
    </submittedName>
</protein>
<feature type="region of interest" description="Disordered" evidence="2">
    <location>
        <begin position="210"/>
        <end position="231"/>
    </location>
</feature>
<gene>
    <name evidence="3" type="ORF">KHLLAP_LOCUS12384</name>
</gene>
<dbReference type="EMBL" id="CAUWAG010000018">
    <property type="protein sequence ID" value="CAJ2511916.1"/>
    <property type="molecule type" value="Genomic_DNA"/>
</dbReference>
<dbReference type="CDD" id="cd07067">
    <property type="entry name" value="HP_PGM_like"/>
    <property type="match status" value="1"/>
</dbReference>
<reference evidence="3" key="1">
    <citation type="submission" date="2023-10" db="EMBL/GenBank/DDBJ databases">
        <authorList>
            <person name="Hackl T."/>
        </authorList>
    </citation>
    <scope>NUCLEOTIDE SEQUENCE</scope>
</reference>
<dbReference type="InterPro" id="IPR051695">
    <property type="entry name" value="Phosphoglycerate_Mutase"/>
</dbReference>
<dbReference type="PANTHER" id="PTHR46517:SF1">
    <property type="entry name" value="FRUCTOSE-2,6-BISPHOSPHATASE TIGAR"/>
    <property type="match status" value="1"/>
</dbReference>
<accession>A0AAI8YP92</accession>